<dbReference type="AlphaFoldDB" id="A0A7Y9H054"/>
<accession>A0A7Y9H054</accession>
<keyword evidence="5" id="KW-1185">Reference proteome</keyword>
<evidence type="ECO:0000256" key="1">
    <source>
        <dbReference type="ARBA" id="ARBA00022676"/>
    </source>
</evidence>
<feature type="domain" description="Glycosyltransferase subfamily 4-like N-terminal" evidence="3">
    <location>
        <begin position="15"/>
        <end position="172"/>
    </location>
</feature>
<dbReference type="InterPro" id="IPR028098">
    <property type="entry name" value="Glyco_trans_4-like_N"/>
</dbReference>
<evidence type="ECO:0000256" key="2">
    <source>
        <dbReference type="ARBA" id="ARBA00022679"/>
    </source>
</evidence>
<dbReference type="Proteomes" id="UP000549911">
    <property type="component" value="Unassembled WGS sequence"/>
</dbReference>
<dbReference type="GO" id="GO:0016757">
    <property type="term" value="F:glycosyltransferase activity"/>
    <property type="evidence" value="ECO:0007669"/>
    <property type="project" value="UniProtKB-KW"/>
</dbReference>
<proteinExistence type="predicted"/>
<dbReference type="Pfam" id="PF13692">
    <property type="entry name" value="Glyco_trans_1_4"/>
    <property type="match status" value="1"/>
</dbReference>
<dbReference type="PANTHER" id="PTHR12526">
    <property type="entry name" value="GLYCOSYLTRANSFERASE"/>
    <property type="match status" value="1"/>
</dbReference>
<organism evidence="4 5">
    <name type="scientific">Nocardioides cavernae</name>
    <dbReference type="NCBI Taxonomy" id="1921566"/>
    <lineage>
        <taxon>Bacteria</taxon>
        <taxon>Bacillati</taxon>
        <taxon>Actinomycetota</taxon>
        <taxon>Actinomycetes</taxon>
        <taxon>Propionibacteriales</taxon>
        <taxon>Nocardioidaceae</taxon>
        <taxon>Nocardioides</taxon>
    </lineage>
</organism>
<keyword evidence="2 4" id="KW-0808">Transferase</keyword>
<comment type="caution">
    <text evidence="4">The sequence shown here is derived from an EMBL/GenBank/DDBJ whole genome shotgun (WGS) entry which is preliminary data.</text>
</comment>
<keyword evidence="1" id="KW-0328">Glycosyltransferase</keyword>
<dbReference type="CDD" id="cd03811">
    <property type="entry name" value="GT4_GT28_WabH-like"/>
    <property type="match status" value="1"/>
</dbReference>
<protein>
    <submittedName>
        <fullName evidence="4">Glycosyltransferase involved in cell wall biosynthesis</fullName>
    </submittedName>
</protein>
<evidence type="ECO:0000313" key="4">
    <source>
        <dbReference type="EMBL" id="NYE35526.1"/>
    </source>
</evidence>
<evidence type="ECO:0000259" key="3">
    <source>
        <dbReference type="Pfam" id="PF13439"/>
    </source>
</evidence>
<name>A0A7Y9H054_9ACTN</name>
<gene>
    <name evidence="4" type="ORF">F4692_000630</name>
</gene>
<dbReference type="Pfam" id="PF13439">
    <property type="entry name" value="Glyco_transf_4"/>
    <property type="match status" value="1"/>
</dbReference>
<dbReference type="SUPFAM" id="SSF53756">
    <property type="entry name" value="UDP-Glycosyltransferase/glycogen phosphorylase"/>
    <property type="match status" value="1"/>
</dbReference>
<dbReference type="EMBL" id="JACCBW010000001">
    <property type="protein sequence ID" value="NYE35526.1"/>
    <property type="molecule type" value="Genomic_DNA"/>
</dbReference>
<evidence type="ECO:0000313" key="5">
    <source>
        <dbReference type="Proteomes" id="UP000549911"/>
    </source>
</evidence>
<dbReference type="Gene3D" id="3.40.50.2000">
    <property type="entry name" value="Glycogen Phosphorylase B"/>
    <property type="match status" value="2"/>
</dbReference>
<dbReference type="RefSeq" id="WP_179618167.1">
    <property type="nucleotide sequence ID" value="NZ_JACCBW010000001.1"/>
</dbReference>
<reference evidence="4 5" key="2">
    <citation type="submission" date="2020-08" db="EMBL/GenBank/DDBJ databases">
        <title>The Agave Microbiome: Exploring the role of microbial communities in plant adaptations to desert environments.</title>
        <authorList>
            <person name="Partida-Martinez L.P."/>
        </authorList>
    </citation>
    <scope>NUCLEOTIDE SEQUENCE [LARGE SCALE GENOMIC DNA]</scope>
    <source>
        <strain evidence="4 5">AT2.17</strain>
    </source>
</reference>
<reference evidence="4 5" key="1">
    <citation type="submission" date="2020-07" db="EMBL/GenBank/DDBJ databases">
        <authorList>
            <person name="Partida-Martinez L."/>
            <person name="Huntemann M."/>
            <person name="Clum A."/>
            <person name="Wang J."/>
            <person name="Palaniappan K."/>
            <person name="Ritter S."/>
            <person name="Chen I.-M."/>
            <person name="Stamatis D."/>
            <person name="Reddy T."/>
            <person name="O'Malley R."/>
            <person name="Daum C."/>
            <person name="Shapiro N."/>
            <person name="Ivanova N."/>
            <person name="Kyrpides N."/>
            <person name="Woyke T."/>
        </authorList>
    </citation>
    <scope>NUCLEOTIDE SEQUENCE [LARGE SCALE GENOMIC DNA]</scope>
    <source>
        <strain evidence="4 5">AT2.17</strain>
    </source>
</reference>
<sequence length="363" mass="38707">MSRVLLVSHEASRTGAPRIAVMVGHALVEQGHDVRIVSQRPGPLVEDFAAVAPTRVPPMWRVLRRLWSEPGPVRSSLAKLVELATALAVVAVHRPDIVYVNSTSSAAYVRAAAALRRPAVLHVHESGRVLRGFLDRVGFHGLPRGRVRLVACSPSVVDALVALGAPRGDIELLLSIPDARRVLAAATRSTPSDMPRPVVVGCVGAVEYRKGVDLWVGAARRLLAEHDTEELRFVWVGGGVPPDGLPEGVEFAGHSANPSTAMAGFDIMTLPSRDDPFPLVVMEAMLLGKPVVAFDVGGVRRQLGDTGVLVPAGDIDAFAREIDALAGDPDRRARLGGLAAERARAQFSVEQFEADLAEVIARV</sequence>